<proteinExistence type="predicted"/>
<evidence type="ECO:0000313" key="2">
    <source>
        <dbReference type="EMBL" id="KAF4461913.1"/>
    </source>
</evidence>
<evidence type="ECO:0000313" key="3">
    <source>
        <dbReference type="Proteomes" id="UP000554235"/>
    </source>
</evidence>
<sequence length="235" mass="26044">MFNHQSRNGAAAGQRAAKYWYLCLGQEPHTALEPSANSRRDREQRCSYRRREIRGTLNDDAVGWPMLAISDVLDLQQCDRHQSIAARSRAQDSWEKSGDGDILRIRLACSPCECDAAAAAAAAVPLSPTFDTSKEKEGQQGFRSSVASRNAGRAPQPGTLEERYHPEAECSGSDTRRQRTSISKERYLRPSRCATGKQVQCVQGDLLPVRASVDVDAFNWAAWPLVQFAQVPLSH</sequence>
<organism evidence="2 3">
    <name type="scientific">Fusarium albosuccineum</name>
    <dbReference type="NCBI Taxonomy" id="1237068"/>
    <lineage>
        <taxon>Eukaryota</taxon>
        <taxon>Fungi</taxon>
        <taxon>Dikarya</taxon>
        <taxon>Ascomycota</taxon>
        <taxon>Pezizomycotina</taxon>
        <taxon>Sordariomycetes</taxon>
        <taxon>Hypocreomycetidae</taxon>
        <taxon>Hypocreales</taxon>
        <taxon>Nectriaceae</taxon>
        <taxon>Fusarium</taxon>
        <taxon>Fusarium decemcellulare species complex</taxon>
    </lineage>
</organism>
<gene>
    <name evidence="2" type="ORF">FALBO_11277</name>
</gene>
<feature type="non-terminal residue" evidence="2">
    <location>
        <position position="1"/>
    </location>
</feature>
<feature type="compositionally biased region" description="Basic and acidic residues" evidence="1">
    <location>
        <begin position="160"/>
        <end position="184"/>
    </location>
</feature>
<keyword evidence="3" id="KW-1185">Reference proteome</keyword>
<dbReference type="AlphaFoldDB" id="A0A8H4P923"/>
<reference evidence="2 3" key="1">
    <citation type="submission" date="2020-01" db="EMBL/GenBank/DDBJ databases">
        <title>Identification and distribution of gene clusters putatively required for synthesis of sphingolipid metabolism inhibitors in phylogenetically diverse species of the filamentous fungus Fusarium.</title>
        <authorList>
            <person name="Kim H.-S."/>
            <person name="Busman M."/>
            <person name="Brown D.W."/>
            <person name="Divon H."/>
            <person name="Uhlig S."/>
            <person name="Proctor R.H."/>
        </authorList>
    </citation>
    <scope>NUCLEOTIDE SEQUENCE [LARGE SCALE GENOMIC DNA]</scope>
    <source>
        <strain evidence="2 3">NRRL 20459</strain>
    </source>
</reference>
<protein>
    <submittedName>
        <fullName evidence="2">Uncharacterized protein</fullName>
    </submittedName>
</protein>
<feature type="region of interest" description="Disordered" evidence="1">
    <location>
        <begin position="130"/>
        <end position="184"/>
    </location>
</feature>
<evidence type="ECO:0000256" key="1">
    <source>
        <dbReference type="SAM" id="MobiDB-lite"/>
    </source>
</evidence>
<accession>A0A8H4P923</accession>
<dbReference type="Proteomes" id="UP000554235">
    <property type="component" value="Unassembled WGS sequence"/>
</dbReference>
<name>A0A8H4P923_9HYPO</name>
<comment type="caution">
    <text evidence="2">The sequence shown here is derived from an EMBL/GenBank/DDBJ whole genome shotgun (WGS) entry which is preliminary data.</text>
</comment>
<dbReference type="EMBL" id="JAADYS010001630">
    <property type="protein sequence ID" value="KAF4461913.1"/>
    <property type="molecule type" value="Genomic_DNA"/>
</dbReference>